<proteinExistence type="predicted"/>
<dbReference type="AlphaFoldDB" id="A0A2P2GGZ9"/>
<feature type="compositionally biased region" description="Basic residues" evidence="1">
    <location>
        <begin position="1"/>
        <end position="24"/>
    </location>
</feature>
<dbReference type="OrthoDB" id="4247549at2"/>
<comment type="caution">
    <text evidence="2">The sequence shown here is derived from an EMBL/GenBank/DDBJ whole genome shotgun (WGS) entry which is preliminary data.</text>
</comment>
<dbReference type="Proteomes" id="UP000265325">
    <property type="component" value="Unassembled WGS sequence"/>
</dbReference>
<evidence type="ECO:0000313" key="3">
    <source>
        <dbReference type="Proteomes" id="UP000265325"/>
    </source>
</evidence>
<organism evidence="2 3">
    <name type="scientific">Streptomyces showdoensis</name>
    <dbReference type="NCBI Taxonomy" id="68268"/>
    <lineage>
        <taxon>Bacteria</taxon>
        <taxon>Bacillati</taxon>
        <taxon>Actinomycetota</taxon>
        <taxon>Actinomycetes</taxon>
        <taxon>Kitasatosporales</taxon>
        <taxon>Streptomycetaceae</taxon>
        <taxon>Streptomyces</taxon>
    </lineage>
</organism>
<name>A0A2P2GGZ9_STREW</name>
<evidence type="ECO:0000256" key="1">
    <source>
        <dbReference type="SAM" id="MobiDB-lite"/>
    </source>
</evidence>
<reference evidence="2 3" key="1">
    <citation type="submission" date="2015-05" db="EMBL/GenBank/DDBJ databases">
        <title>Draft Genome assembly of Streptomyces showdoensis.</title>
        <authorList>
            <person name="Thapa K.K."/>
            <person name="Metsa-Ketela M."/>
        </authorList>
    </citation>
    <scope>NUCLEOTIDE SEQUENCE [LARGE SCALE GENOMIC DNA]</scope>
    <source>
        <strain evidence="2 3">ATCC 15227</strain>
    </source>
</reference>
<protein>
    <submittedName>
        <fullName evidence="2">Uncharacterized protein</fullName>
    </submittedName>
</protein>
<gene>
    <name evidence="2" type="ORF">VO63_30550</name>
</gene>
<sequence>MFNRIRRAVRRTRERHAAKGRHSRPLPPTRPTPTADLLAGEETALVRPYVLTAEERASRRWNTARRLAPSEAF</sequence>
<evidence type="ECO:0000313" key="2">
    <source>
        <dbReference type="EMBL" id="KKZ70139.1"/>
    </source>
</evidence>
<accession>A0A2P2GGZ9</accession>
<keyword evidence="3" id="KW-1185">Reference proteome</keyword>
<dbReference type="EMBL" id="LAQS01000067">
    <property type="protein sequence ID" value="KKZ70139.1"/>
    <property type="molecule type" value="Genomic_DNA"/>
</dbReference>
<feature type="region of interest" description="Disordered" evidence="1">
    <location>
        <begin position="1"/>
        <end position="40"/>
    </location>
</feature>